<evidence type="ECO:0000313" key="2">
    <source>
        <dbReference type="EMBL" id="XCD07732.1"/>
    </source>
</evidence>
<proteinExistence type="predicted"/>
<evidence type="ECO:0000256" key="1">
    <source>
        <dbReference type="SAM" id="MobiDB-lite"/>
    </source>
</evidence>
<protein>
    <submittedName>
        <fullName evidence="2">Uncharacterized protein</fullName>
    </submittedName>
</protein>
<name>A0AAU8B5Y7_9VIRU</name>
<dbReference type="EMBL" id="PP511804">
    <property type="protein sequence ID" value="XCD07732.1"/>
    <property type="molecule type" value="Genomic_DNA"/>
</dbReference>
<reference evidence="2" key="1">
    <citation type="submission" date="2024-03" db="EMBL/GenBank/DDBJ databases">
        <title>Diverse circular DNA viruses in blood, oral, and fecal samples of captive lemurs.</title>
        <authorList>
            <person name="Paietta E.N."/>
            <person name="Kraberger S."/>
            <person name="Lund M.C."/>
            <person name="Custer J.M."/>
            <person name="Vargas K.M."/>
            <person name="Ehmke E.E."/>
            <person name="Yoder A.D."/>
            <person name="Varsani A."/>
        </authorList>
    </citation>
    <scope>NUCLEOTIDE SEQUENCE</scope>
    <source>
        <strain evidence="2">Duke_28FS_46</strain>
    </source>
</reference>
<accession>A0AAU8B5Y7</accession>
<organism evidence="2">
    <name type="scientific">Dulem virus 234</name>
    <dbReference type="NCBI Taxonomy" id="3145711"/>
    <lineage>
        <taxon>Viruses</taxon>
        <taxon>Monodnaviria</taxon>
        <taxon>Sangervirae</taxon>
        <taxon>Phixviricota</taxon>
        <taxon>Malgrandaviricetes</taxon>
        <taxon>Petitvirales</taxon>
        <taxon>Microviridae</taxon>
        <taxon>Microvirus</taxon>
    </lineage>
</organism>
<sequence length="92" mass="10400">MLHNFDDKRNNFEFVSIPTARKLFERLGYSQSEAHPDGVDKDNFGIPTNVVGEYPDIVAAKVATHVYNNRPTEVQEVVNTDPKPAEDKPKTE</sequence>
<feature type="compositionally biased region" description="Basic and acidic residues" evidence="1">
    <location>
        <begin position="83"/>
        <end position="92"/>
    </location>
</feature>
<feature type="region of interest" description="Disordered" evidence="1">
    <location>
        <begin position="73"/>
        <end position="92"/>
    </location>
</feature>